<feature type="region of interest" description="Disordered" evidence="1">
    <location>
        <begin position="246"/>
        <end position="516"/>
    </location>
</feature>
<evidence type="ECO:0000313" key="2">
    <source>
        <dbReference type="EMBL" id="EAU89238.1"/>
    </source>
</evidence>
<dbReference type="RefSeq" id="XP_001832489.1">
    <property type="nucleotide sequence ID" value="XM_001832437.1"/>
</dbReference>
<dbReference type="OMA" id="TPTRHHY"/>
<feature type="compositionally biased region" description="Pro residues" evidence="1">
    <location>
        <begin position="468"/>
        <end position="481"/>
    </location>
</feature>
<comment type="caution">
    <text evidence="2">The sequence shown here is derived from an EMBL/GenBank/DDBJ whole genome shotgun (WGS) entry which is preliminary data.</text>
</comment>
<dbReference type="Proteomes" id="UP000001861">
    <property type="component" value="Unassembled WGS sequence"/>
</dbReference>
<feature type="region of interest" description="Disordered" evidence="1">
    <location>
        <begin position="639"/>
        <end position="674"/>
    </location>
</feature>
<dbReference type="AlphaFoldDB" id="A8NCE5"/>
<dbReference type="VEuPathDB" id="FungiDB:CC1G_03503"/>
<name>A8NCE5_COPC7</name>
<dbReference type="KEGG" id="cci:CC1G_03503"/>
<evidence type="ECO:0000313" key="3">
    <source>
        <dbReference type="Proteomes" id="UP000001861"/>
    </source>
</evidence>
<feature type="compositionally biased region" description="Low complexity" evidence="1">
    <location>
        <begin position="533"/>
        <end position="543"/>
    </location>
</feature>
<organism evidence="2 3">
    <name type="scientific">Coprinopsis cinerea (strain Okayama-7 / 130 / ATCC MYA-4618 / FGSC 9003)</name>
    <name type="common">Inky cap fungus</name>
    <name type="synonym">Hormographiella aspergillata</name>
    <dbReference type="NCBI Taxonomy" id="240176"/>
    <lineage>
        <taxon>Eukaryota</taxon>
        <taxon>Fungi</taxon>
        <taxon>Dikarya</taxon>
        <taxon>Basidiomycota</taxon>
        <taxon>Agaricomycotina</taxon>
        <taxon>Agaricomycetes</taxon>
        <taxon>Agaricomycetidae</taxon>
        <taxon>Agaricales</taxon>
        <taxon>Agaricineae</taxon>
        <taxon>Psathyrellaceae</taxon>
        <taxon>Coprinopsis</taxon>
    </lineage>
</organism>
<feature type="compositionally biased region" description="Basic and acidic residues" evidence="1">
    <location>
        <begin position="325"/>
        <end position="334"/>
    </location>
</feature>
<reference evidence="2 3" key="1">
    <citation type="journal article" date="2010" name="Proc. Natl. Acad. Sci. U.S.A.">
        <title>Insights into evolution of multicellular fungi from the assembled chromosomes of the mushroom Coprinopsis cinerea (Coprinus cinereus).</title>
        <authorList>
            <person name="Stajich J.E."/>
            <person name="Wilke S.K."/>
            <person name="Ahren D."/>
            <person name="Au C.H."/>
            <person name="Birren B.W."/>
            <person name="Borodovsky M."/>
            <person name="Burns C."/>
            <person name="Canback B."/>
            <person name="Casselton L.A."/>
            <person name="Cheng C.K."/>
            <person name="Deng J."/>
            <person name="Dietrich F.S."/>
            <person name="Fargo D.C."/>
            <person name="Farman M.L."/>
            <person name="Gathman A.C."/>
            <person name="Goldberg J."/>
            <person name="Guigo R."/>
            <person name="Hoegger P.J."/>
            <person name="Hooker J.B."/>
            <person name="Huggins A."/>
            <person name="James T.Y."/>
            <person name="Kamada T."/>
            <person name="Kilaru S."/>
            <person name="Kodira C."/>
            <person name="Kues U."/>
            <person name="Kupfer D."/>
            <person name="Kwan H.S."/>
            <person name="Lomsadze A."/>
            <person name="Li W."/>
            <person name="Lilly W.W."/>
            <person name="Ma L.J."/>
            <person name="Mackey A.J."/>
            <person name="Manning G."/>
            <person name="Martin F."/>
            <person name="Muraguchi H."/>
            <person name="Natvig D.O."/>
            <person name="Palmerini H."/>
            <person name="Ramesh M.A."/>
            <person name="Rehmeyer C.J."/>
            <person name="Roe B.A."/>
            <person name="Shenoy N."/>
            <person name="Stanke M."/>
            <person name="Ter-Hovhannisyan V."/>
            <person name="Tunlid A."/>
            <person name="Velagapudi R."/>
            <person name="Vision T.J."/>
            <person name="Zeng Q."/>
            <person name="Zolan M.E."/>
            <person name="Pukkila P.J."/>
        </authorList>
    </citation>
    <scope>NUCLEOTIDE SEQUENCE [LARGE SCALE GENOMIC DNA]</scope>
    <source>
        <strain evidence="3">Okayama-7 / 130 / ATCC MYA-4618 / FGSC 9003</strain>
    </source>
</reference>
<feature type="compositionally biased region" description="Basic and acidic residues" evidence="1">
    <location>
        <begin position="37"/>
        <end position="50"/>
    </location>
</feature>
<proteinExistence type="predicted"/>
<gene>
    <name evidence="2" type="ORF">CC1G_03503</name>
</gene>
<accession>A8NCE5</accession>
<dbReference type="eggNOG" id="ENOG502RBJ0">
    <property type="taxonomic scope" value="Eukaryota"/>
</dbReference>
<sequence length="809" mass="86858">MSRNPSVSHPGRSPSSPPDTVEPGRSSKGKRTGRTRPRPDRNFRPEEERFNVGPKANRNTSAARTAGRRQTRSARADRVHLNDIINDGVPNYPPPSFQEAISTPPLSGCPSTVTLVPSSSPSPMASLPPLVIPGNNAEPQQSTPMGQPPSTASSGPNSDSDESLQIVDEDDAVPPGVDPTFLRKVRQDYRNRRGVDFPSPVCPPSPQPQDNIARRLDLVAILDGPDDTPRSPSIVSSPARRFLSLSPLRTFFPSRSPTPGQPDRPHSAHPSPGTSPYAHGGRNGSSIFRSTTSLSTNSFLRLPLTSSPHQGRSESFIARRIFSGKGKEKAKDTQPQEALDSWEELKKEELDESENGQPQSLMAVVANVSKQTSVKAGPSPTRSLSFTYGAPPSESLPSLHASLAQSAIHLPVTPRQEAATPPPREVSTPPAIQTPPATPPAPPAVHPLSLRDRKTPFVQRPVRKKSPSPRPPPIYVPPPVSDPVITTVRTRMAATPPPSQPTVPKPHSSVTRPSPLGLESFSIQQEEGPVPVEVPDVSVASPPIQTPIPARPTVSGVSICRCGSPDGQATLPALSRTPSPASPDDSITPTRHYPGRPLPRPPTQTRPHIDSTFAPNEEYAETSIESSASICPEGLLIDLDDSGADGQGVTASTRGTDVLRRHSPPPLIDLDSSSEDIPSLLTTPDATQVVAPIPTMNAYSEITDLDLLVSNLADSEGNDNSNYDVSSHTQWKGTPDPSALNAVNREGAPGDYGIYRPGSTTPRDCWNPDPLAEQWRRSSPTLNDDDSEVASIFMRQYQYRQQHFGPRAC</sequence>
<feature type="region of interest" description="Disordered" evidence="1">
    <location>
        <begin position="193"/>
        <end position="212"/>
    </location>
</feature>
<feature type="region of interest" description="Disordered" evidence="1">
    <location>
        <begin position="1"/>
        <end position="185"/>
    </location>
</feature>
<keyword evidence="3" id="KW-1185">Reference proteome</keyword>
<protein>
    <submittedName>
        <fullName evidence="2">Uncharacterized protein</fullName>
    </submittedName>
</protein>
<feature type="compositionally biased region" description="Polar residues" evidence="1">
    <location>
        <begin position="368"/>
        <end position="386"/>
    </location>
</feature>
<feature type="region of interest" description="Disordered" evidence="1">
    <location>
        <begin position="755"/>
        <end position="784"/>
    </location>
</feature>
<feature type="compositionally biased region" description="Pro residues" evidence="1">
    <location>
        <begin position="432"/>
        <end position="445"/>
    </location>
</feature>
<feature type="region of interest" description="Disordered" evidence="1">
    <location>
        <begin position="533"/>
        <end position="626"/>
    </location>
</feature>
<dbReference type="GeneID" id="6008976"/>
<dbReference type="EMBL" id="AACS02000009">
    <property type="protein sequence ID" value="EAU89238.1"/>
    <property type="molecule type" value="Genomic_DNA"/>
</dbReference>
<feature type="compositionally biased region" description="Polar residues" evidence="1">
    <location>
        <begin position="137"/>
        <end position="158"/>
    </location>
</feature>
<feature type="compositionally biased region" description="Acidic residues" evidence="1">
    <location>
        <begin position="159"/>
        <end position="172"/>
    </location>
</feature>
<dbReference type="OrthoDB" id="8062037at2759"/>
<feature type="compositionally biased region" description="Basic residues" evidence="1">
    <location>
        <begin position="27"/>
        <end position="36"/>
    </location>
</feature>
<evidence type="ECO:0000256" key="1">
    <source>
        <dbReference type="SAM" id="MobiDB-lite"/>
    </source>
</evidence>
<feature type="compositionally biased region" description="Low complexity" evidence="1">
    <location>
        <begin position="110"/>
        <end position="129"/>
    </location>
</feature>
<feature type="compositionally biased region" description="Polar residues" evidence="1">
    <location>
        <begin position="284"/>
        <end position="310"/>
    </location>
</feature>
<dbReference type="STRING" id="240176.A8NCE5"/>
<dbReference type="InParanoid" id="A8NCE5"/>
<feature type="compositionally biased region" description="Pro residues" evidence="1">
    <location>
        <begin position="495"/>
        <end position="504"/>
    </location>
</feature>